<protein>
    <submittedName>
        <fullName evidence="1">Uncharacterized protein</fullName>
    </submittedName>
</protein>
<proteinExistence type="predicted"/>
<accession>A0ABQ2YVA3</accession>
<dbReference type="Proteomes" id="UP000653056">
    <property type="component" value="Unassembled WGS sequence"/>
</dbReference>
<dbReference type="EMBL" id="BMXS01000011">
    <property type="protein sequence ID" value="GGX95771.1"/>
    <property type="molecule type" value="Genomic_DNA"/>
</dbReference>
<gene>
    <name evidence="1" type="ORF">GCM10007160_24240</name>
</gene>
<name>A0ABQ2YVA3_9GAMM</name>
<sequence length="335" mass="37224">MLTWRRTFNKSHQYSAYGLRPPDVPDGPPLCFALYSTHRGYAMTLFKPDSGDQSDAYRNLRDADWNAPLRAFAEQLWEKFGAHAEPAFIDELSRAFHQRFWEMYVGCGLLNVGLIPEPKPPAGPDFKIQTDRVIWIEATVPMAGTGADAVPDFASGEAQKVPVEKILLRLRGAIEDKHRKYLGYLEKGIASPDDCFVIAVNGGLIPHSILESDPPRIVSALFPLGERFVTIDRNTVEVIDAGFRYRGQVTKHSGSEVPTTLFTSDDYRYISAVLYSNSDAGNHPPAVSNVGSDFIVIYNPFARNPIPGGVLPSGREYVVENEHLVCRTAEAQRVV</sequence>
<organism evidence="1 2">
    <name type="scientific">Litchfieldella qijiaojingensis</name>
    <dbReference type="NCBI Taxonomy" id="980347"/>
    <lineage>
        <taxon>Bacteria</taxon>
        <taxon>Pseudomonadati</taxon>
        <taxon>Pseudomonadota</taxon>
        <taxon>Gammaproteobacteria</taxon>
        <taxon>Oceanospirillales</taxon>
        <taxon>Halomonadaceae</taxon>
        <taxon>Litchfieldella</taxon>
    </lineage>
</organism>
<reference evidence="2" key="1">
    <citation type="journal article" date="2019" name="Int. J. Syst. Evol. Microbiol.">
        <title>The Global Catalogue of Microorganisms (GCM) 10K type strain sequencing project: providing services to taxonomists for standard genome sequencing and annotation.</title>
        <authorList>
            <consortium name="The Broad Institute Genomics Platform"/>
            <consortium name="The Broad Institute Genome Sequencing Center for Infectious Disease"/>
            <person name="Wu L."/>
            <person name="Ma J."/>
        </authorList>
    </citation>
    <scope>NUCLEOTIDE SEQUENCE [LARGE SCALE GENOMIC DNA]</scope>
    <source>
        <strain evidence="2">KCTC 22228</strain>
    </source>
</reference>
<comment type="caution">
    <text evidence="1">The sequence shown here is derived from an EMBL/GenBank/DDBJ whole genome shotgun (WGS) entry which is preliminary data.</text>
</comment>
<keyword evidence="2" id="KW-1185">Reference proteome</keyword>
<evidence type="ECO:0000313" key="2">
    <source>
        <dbReference type="Proteomes" id="UP000653056"/>
    </source>
</evidence>
<evidence type="ECO:0000313" key="1">
    <source>
        <dbReference type="EMBL" id="GGX95771.1"/>
    </source>
</evidence>